<dbReference type="NCBIfam" id="NF009588">
    <property type="entry name" value="PRK13029.1"/>
    <property type="match status" value="1"/>
</dbReference>
<dbReference type="OrthoDB" id="9803617at2"/>
<evidence type="ECO:0000313" key="4">
    <source>
        <dbReference type="EMBL" id="RAY12646.1"/>
    </source>
</evidence>
<keyword evidence="4" id="KW-0670">Pyruvate</keyword>
<dbReference type="NCBIfam" id="NF009589">
    <property type="entry name" value="PRK13030.1"/>
    <property type="match status" value="1"/>
</dbReference>
<evidence type="ECO:0000256" key="1">
    <source>
        <dbReference type="ARBA" id="ARBA00023002"/>
    </source>
</evidence>
<dbReference type="GO" id="GO:0016903">
    <property type="term" value="F:oxidoreductase activity, acting on the aldehyde or oxo group of donors"/>
    <property type="evidence" value="ECO:0007669"/>
    <property type="project" value="InterPro"/>
</dbReference>
<dbReference type="InterPro" id="IPR002869">
    <property type="entry name" value="Pyrv_flavodox_OxRed_cen"/>
</dbReference>
<name>A0A365H0S0_9ACTN</name>
<dbReference type="PANTHER" id="PTHR48084:SF3">
    <property type="entry name" value="SUBUNIT OF PYRUVATE:FLAVODOXIN OXIDOREDUCTASE"/>
    <property type="match status" value="1"/>
</dbReference>
<feature type="region of interest" description="Disordered" evidence="2">
    <location>
        <begin position="678"/>
        <end position="705"/>
    </location>
</feature>
<dbReference type="Proteomes" id="UP000251891">
    <property type="component" value="Unassembled WGS sequence"/>
</dbReference>
<feature type="domain" description="4Fe-4S ferredoxin-type" evidence="3">
    <location>
        <begin position="615"/>
        <end position="646"/>
    </location>
</feature>
<dbReference type="EMBL" id="QLYX01000012">
    <property type="protein sequence ID" value="RAY12646.1"/>
    <property type="molecule type" value="Genomic_DNA"/>
</dbReference>
<dbReference type="CDD" id="cd07034">
    <property type="entry name" value="TPP_PYR_PFOR_IOR-alpha_like"/>
    <property type="match status" value="1"/>
</dbReference>
<gene>
    <name evidence="4" type="ORF">DPM19_23925</name>
</gene>
<dbReference type="Gene3D" id="3.40.50.970">
    <property type="match status" value="1"/>
</dbReference>
<proteinExistence type="predicted"/>
<dbReference type="InterPro" id="IPR009014">
    <property type="entry name" value="Transketo_C/PFOR_II"/>
</dbReference>
<dbReference type="InterPro" id="IPR051457">
    <property type="entry name" value="2-oxoacid:Fd_oxidoreductase"/>
</dbReference>
<dbReference type="InterPro" id="IPR046667">
    <property type="entry name" value="DUF6537"/>
</dbReference>
<comment type="caution">
    <text evidence="4">The sequence shown here is derived from an EMBL/GenBank/DDBJ whole genome shotgun (WGS) entry which is preliminary data.</text>
</comment>
<dbReference type="SUPFAM" id="SSF52922">
    <property type="entry name" value="TK C-terminal domain-like"/>
    <property type="match status" value="1"/>
</dbReference>
<keyword evidence="5" id="KW-1185">Reference proteome</keyword>
<sequence length="1166" mass="123735">MTDTAKTPAGTILSGVDTLARLLILRQELDARDGLKTATMVSGYPGSPLGGFDLTVERLGDLLAEHRIVHRPGLNEELAVATVWGSQMGAAIEYDGVDGVAGAWYGKGPGLDRCGDALKHANAMGAGPNGGAVMFCGDDPASKSSTLACDSQHAFEDACVPVLYPGNQQDVLDLGVHAFRMSRYAGTWTGLKVVTAVADGVGTVDLDPARHAPSDPAGVVIDGTPWRHRPLAMIGPHAVPGQEALVVEHRLRAARAYARHNGLDRVAGADPRARLGVVCAGKTYFDVIQALADLGVPAAELAGAGVRILKLGMTYPLVEETVREFAESVGELVVIEEKRPFVETQLRGILHEAGSRVPVSGKRDRAGRSLVSSTGELDPGAVAAVLARLLPDLAPRREPAPQRTALPLVLPPRPPGYCSGCPHNRSTVVPAGALVGGGVGCHGIMYFEARHQDLRSLPPTPMGAEGVPWIGLAPFVAEPHLIQNLGDGTLSHSGTLAVRAAVAAGADITFKILYNEAVAMTGGQEVTGLMDVPAMTRALEAEGVRRTVVCAEDPRRYGRRARWAAGVKVLGRDRLQQVQEELRDVPGVTVIIYDQRCAAEARRLRKRGLLPEPPRRVVINEAVCEGCGDCGVQSNCLSVLPHATEFGEKRQIHDPSCNRDYTCLDGDCPSFVTIKPKRRGRRAAPERVTARPALPPGEPPPPELPPVGDRYGVYFTGIGGTGVVTANRIIAAAAEAAGLVVGGMDQTGLSQKAGAVVSHLQLAGDRSALGSATVSGGGADLYLSGDILQAAGAHHLAKVRPGRTVAVVDRHFTPTANMLQSDAAPPDLASLEQAVAERVGAGRAVFLDSRRIAEVVFAEHLLANVVLLGAAFQLGGLPIPLAHLEAAMRRQGRAADDNRAAFTWGRWAAHDPAAVEAALAAAERGAGGGPADPFDPSPGALATAARLVTGRTLPPALGDLLTRRAAQAIDYQNVRRAERFLDLVERAAAADDTGHGWALTEAVAGSWFKLLTYKDEYEVARLHLNVDYDRVARELGIEGPYSVTYHLHPPTLRRLGLKRKLPLGKPYELGFRVLRRLRWLRGTPVDVFGWDPDRRTERALVGEYERLIGETLAPSSALPYDVRVRVAASPISIKGYGPIKEAAVAAWRDEVAGLRRREPVAAGPDE</sequence>
<dbReference type="Gene3D" id="3.40.920.10">
    <property type="entry name" value="Pyruvate-ferredoxin oxidoreductase, PFOR, domain III"/>
    <property type="match status" value="1"/>
</dbReference>
<keyword evidence="1" id="KW-0560">Oxidoreductase</keyword>
<dbReference type="InterPro" id="IPR029061">
    <property type="entry name" value="THDP-binding"/>
</dbReference>
<dbReference type="PANTHER" id="PTHR48084">
    <property type="entry name" value="2-OXOGLUTARATE OXIDOREDUCTASE SUBUNIT KORB-RELATED"/>
    <property type="match status" value="1"/>
</dbReference>
<dbReference type="PROSITE" id="PS51379">
    <property type="entry name" value="4FE4S_FER_2"/>
    <property type="match status" value="1"/>
</dbReference>
<dbReference type="SUPFAM" id="SSF53323">
    <property type="entry name" value="Pyruvate-ferredoxin oxidoreductase, PFOR, domain III"/>
    <property type="match status" value="1"/>
</dbReference>
<dbReference type="Pfam" id="PF20169">
    <property type="entry name" value="DUF6537"/>
    <property type="match status" value="1"/>
</dbReference>
<dbReference type="InterPro" id="IPR019752">
    <property type="entry name" value="Pyrv/ketoisovalerate_OxRed_cat"/>
</dbReference>
<evidence type="ECO:0000256" key="2">
    <source>
        <dbReference type="SAM" id="MobiDB-lite"/>
    </source>
</evidence>
<organism evidence="4 5">
    <name type="scientific">Actinomadura craniellae</name>
    <dbReference type="NCBI Taxonomy" id="2231787"/>
    <lineage>
        <taxon>Bacteria</taxon>
        <taxon>Bacillati</taxon>
        <taxon>Actinomycetota</taxon>
        <taxon>Actinomycetes</taxon>
        <taxon>Streptosporangiales</taxon>
        <taxon>Thermomonosporaceae</taxon>
        <taxon>Actinomadura</taxon>
    </lineage>
</organism>
<reference evidence="4 5" key="1">
    <citation type="submission" date="2018-06" db="EMBL/GenBank/DDBJ databases">
        <title>Actinomadura craniellae sp. nov. isolated from marine sponge Craniella sp.</title>
        <authorList>
            <person name="Li L."/>
            <person name="Xu Q.H."/>
            <person name="Lin H.W."/>
            <person name="Lu Y.H."/>
        </authorList>
    </citation>
    <scope>NUCLEOTIDE SEQUENCE [LARGE SCALE GENOMIC DNA]</scope>
    <source>
        <strain evidence="4 5">LHW63021</strain>
    </source>
</reference>
<accession>A0A365H0S0</accession>
<dbReference type="RefSeq" id="WP_111870253.1">
    <property type="nucleotide sequence ID" value="NZ_QLYX01000012.1"/>
</dbReference>
<dbReference type="GO" id="GO:0000287">
    <property type="term" value="F:magnesium ion binding"/>
    <property type="evidence" value="ECO:0007669"/>
    <property type="project" value="UniProtKB-ARBA"/>
</dbReference>
<feature type="compositionally biased region" description="Pro residues" evidence="2">
    <location>
        <begin position="693"/>
        <end position="705"/>
    </location>
</feature>
<evidence type="ECO:0000313" key="5">
    <source>
        <dbReference type="Proteomes" id="UP000251891"/>
    </source>
</evidence>
<dbReference type="SUPFAM" id="SSF52518">
    <property type="entry name" value="Thiamin diphosphate-binding fold (THDP-binding)"/>
    <property type="match status" value="2"/>
</dbReference>
<protein>
    <submittedName>
        <fullName evidence="4">Indolepyruvate ferredoxin oxidoreductase</fullName>
    </submittedName>
</protein>
<dbReference type="Pfam" id="PF01558">
    <property type="entry name" value="POR"/>
    <property type="match status" value="1"/>
</dbReference>
<dbReference type="InterPro" id="IPR002880">
    <property type="entry name" value="Pyrv_Fd/Flavodoxin_OxRdtase_N"/>
</dbReference>
<dbReference type="InterPro" id="IPR017896">
    <property type="entry name" value="4Fe4S_Fe-S-bd"/>
</dbReference>
<evidence type="ECO:0000259" key="3">
    <source>
        <dbReference type="PROSITE" id="PS51379"/>
    </source>
</evidence>
<dbReference type="AlphaFoldDB" id="A0A365H0S0"/>